<proteinExistence type="predicted"/>
<name>C5MAG3_CANTT</name>
<sequence length="366" mass="42480">MSTTARNRTSTFTDPAKHVNIRQQKLVDETIKNHLKYHDIKFFEYSKARQELLQQNNTIQSLLRETNNVSQKKDEVSEKELVEEKKDNSETQTDEQDQEMKDVEPKSQDDSKEQKAKLNEEMIKLDKLRFEVEKKQVFFNLYIQDLKNTLAIESQKCKDDYKTPELVDIGNRLHTLIEHESQLRSEIDNIKNVQKPMLDKITNLVSNFNTNIVSSTARIIHPALLRNKEEDLENSVQVNYNHAVFSKSDVQQMFADLDGRITEQVDDILDTNNRIFDKFDEHNGEGTDTESSNLLYKIARSTLHDITTSTDLDAYDQLIDRALKGIASSFKENDEIKSKWGVHARKVEKIKSIIQEQDADGDLEMV</sequence>
<protein>
    <submittedName>
        <fullName evidence="2">Uncharacterized protein</fullName>
    </submittedName>
</protein>
<reference evidence="2 3" key="1">
    <citation type="journal article" date="2009" name="Nature">
        <title>Evolution of pathogenicity and sexual reproduction in eight Candida genomes.</title>
        <authorList>
            <person name="Butler G."/>
            <person name="Rasmussen M.D."/>
            <person name="Lin M.F."/>
            <person name="Santos M.A."/>
            <person name="Sakthikumar S."/>
            <person name="Munro C.A."/>
            <person name="Rheinbay E."/>
            <person name="Grabherr M."/>
            <person name="Forche A."/>
            <person name="Reedy J.L."/>
            <person name="Agrafioti I."/>
            <person name="Arnaud M.B."/>
            <person name="Bates S."/>
            <person name="Brown A.J."/>
            <person name="Brunke S."/>
            <person name="Costanzo M.C."/>
            <person name="Fitzpatrick D.A."/>
            <person name="de Groot P.W."/>
            <person name="Harris D."/>
            <person name="Hoyer L.L."/>
            <person name="Hube B."/>
            <person name="Klis F.M."/>
            <person name="Kodira C."/>
            <person name="Lennard N."/>
            <person name="Logue M.E."/>
            <person name="Martin R."/>
            <person name="Neiman A.M."/>
            <person name="Nikolaou E."/>
            <person name="Quail M.A."/>
            <person name="Quinn J."/>
            <person name="Santos M.C."/>
            <person name="Schmitzberger F.F."/>
            <person name="Sherlock G."/>
            <person name="Shah P."/>
            <person name="Silverstein K.A."/>
            <person name="Skrzypek M.S."/>
            <person name="Soll D."/>
            <person name="Staggs R."/>
            <person name="Stansfield I."/>
            <person name="Stumpf M.P."/>
            <person name="Sudbery P.E."/>
            <person name="Srikantha T."/>
            <person name="Zeng Q."/>
            <person name="Berman J."/>
            <person name="Berriman M."/>
            <person name="Heitman J."/>
            <person name="Gow N.A."/>
            <person name="Lorenz M.C."/>
            <person name="Birren B.W."/>
            <person name="Kellis M."/>
            <person name="Cuomo C.A."/>
        </authorList>
    </citation>
    <scope>NUCLEOTIDE SEQUENCE [LARGE SCALE GENOMIC DNA]</scope>
    <source>
        <strain evidence="3">ATCC MYA-3404 / T1</strain>
    </source>
</reference>
<evidence type="ECO:0000313" key="3">
    <source>
        <dbReference type="Proteomes" id="UP000002037"/>
    </source>
</evidence>
<dbReference type="AlphaFoldDB" id="C5MAG3"/>
<gene>
    <name evidence="2" type="ORF">CTRG_03055</name>
</gene>
<dbReference type="HOGENOM" id="CLU_778447_0_0_1"/>
<dbReference type="RefSeq" id="XP_002548759.1">
    <property type="nucleotide sequence ID" value="XM_002548713.1"/>
</dbReference>
<feature type="region of interest" description="Disordered" evidence="1">
    <location>
        <begin position="65"/>
        <end position="115"/>
    </location>
</feature>
<dbReference type="OrthoDB" id="4091843at2759"/>
<dbReference type="Proteomes" id="UP000002037">
    <property type="component" value="Unassembled WGS sequence"/>
</dbReference>
<accession>C5MAG3</accession>
<dbReference type="GeneID" id="8297669"/>
<keyword evidence="3" id="KW-1185">Reference proteome</keyword>
<organism evidence="2 3">
    <name type="scientific">Candida tropicalis (strain ATCC MYA-3404 / T1)</name>
    <name type="common">Yeast</name>
    <dbReference type="NCBI Taxonomy" id="294747"/>
    <lineage>
        <taxon>Eukaryota</taxon>
        <taxon>Fungi</taxon>
        <taxon>Dikarya</taxon>
        <taxon>Ascomycota</taxon>
        <taxon>Saccharomycotina</taxon>
        <taxon>Pichiomycetes</taxon>
        <taxon>Debaryomycetaceae</taxon>
        <taxon>Candida/Lodderomyces clade</taxon>
        <taxon>Candida</taxon>
    </lineage>
</organism>
<feature type="compositionally biased region" description="Basic and acidic residues" evidence="1">
    <location>
        <begin position="71"/>
        <end position="89"/>
    </location>
</feature>
<dbReference type="KEGG" id="ctp:CTRG_03055"/>
<evidence type="ECO:0000256" key="1">
    <source>
        <dbReference type="SAM" id="MobiDB-lite"/>
    </source>
</evidence>
<feature type="compositionally biased region" description="Basic and acidic residues" evidence="1">
    <location>
        <begin position="98"/>
        <end position="115"/>
    </location>
</feature>
<dbReference type="EMBL" id="GG692398">
    <property type="protein sequence ID" value="EER32631.1"/>
    <property type="molecule type" value="Genomic_DNA"/>
</dbReference>
<evidence type="ECO:0000313" key="2">
    <source>
        <dbReference type="EMBL" id="EER32631.1"/>
    </source>
</evidence>
<dbReference type="VEuPathDB" id="FungiDB:CTRG_03055"/>